<comment type="caution">
    <text evidence="1">The sequence shown here is derived from an EMBL/GenBank/DDBJ whole genome shotgun (WGS) entry which is preliminary data.</text>
</comment>
<evidence type="ECO:0000313" key="2">
    <source>
        <dbReference type="Proteomes" id="UP001597361"/>
    </source>
</evidence>
<keyword evidence="2" id="KW-1185">Reference proteome</keyword>
<dbReference type="EMBL" id="JBHUHR010000021">
    <property type="protein sequence ID" value="MFD2034588.1"/>
    <property type="molecule type" value="Genomic_DNA"/>
</dbReference>
<dbReference type="Proteomes" id="UP001597361">
    <property type="component" value="Unassembled WGS sequence"/>
</dbReference>
<dbReference type="RefSeq" id="WP_376884887.1">
    <property type="nucleotide sequence ID" value="NZ_JBHUHR010000021.1"/>
</dbReference>
<protein>
    <submittedName>
        <fullName evidence="1">Uncharacterized protein</fullName>
    </submittedName>
</protein>
<proteinExistence type="predicted"/>
<name>A0ABW4VMU9_9BACT</name>
<accession>A0ABW4VMU9</accession>
<reference evidence="2" key="1">
    <citation type="journal article" date="2019" name="Int. J. Syst. Evol. Microbiol.">
        <title>The Global Catalogue of Microorganisms (GCM) 10K type strain sequencing project: providing services to taxonomists for standard genome sequencing and annotation.</title>
        <authorList>
            <consortium name="The Broad Institute Genomics Platform"/>
            <consortium name="The Broad Institute Genome Sequencing Center for Infectious Disease"/>
            <person name="Wu L."/>
            <person name="Ma J."/>
        </authorList>
    </citation>
    <scope>NUCLEOTIDE SEQUENCE [LARGE SCALE GENOMIC DNA]</scope>
    <source>
        <strain evidence="2">CGMCC 1.15180</strain>
    </source>
</reference>
<sequence length="63" mass="6718">MEGISKLQILAAIITPPVNPSMPSMMFLFTFLNKKTEAAPNAATSQVNKVAYSTASIGSMLSR</sequence>
<gene>
    <name evidence="1" type="ORF">ACFSKL_07300</name>
</gene>
<organism evidence="1 2">
    <name type="scientific">Belliella marina</name>
    <dbReference type="NCBI Taxonomy" id="1644146"/>
    <lineage>
        <taxon>Bacteria</taxon>
        <taxon>Pseudomonadati</taxon>
        <taxon>Bacteroidota</taxon>
        <taxon>Cytophagia</taxon>
        <taxon>Cytophagales</taxon>
        <taxon>Cyclobacteriaceae</taxon>
        <taxon>Belliella</taxon>
    </lineage>
</organism>
<evidence type="ECO:0000313" key="1">
    <source>
        <dbReference type="EMBL" id="MFD2034588.1"/>
    </source>
</evidence>